<evidence type="ECO:0000313" key="1">
    <source>
        <dbReference type="EMBL" id="GGH27125.1"/>
    </source>
</evidence>
<name>A0ABQ1YJT4_9BACT</name>
<accession>A0ABQ1YJT4</accession>
<dbReference type="EMBL" id="BMIA01000001">
    <property type="protein sequence ID" value="GGH27125.1"/>
    <property type="molecule type" value="Genomic_DNA"/>
</dbReference>
<gene>
    <name evidence="1" type="ORF">GCM10007423_12610</name>
</gene>
<dbReference type="Proteomes" id="UP000600214">
    <property type="component" value="Unassembled WGS sequence"/>
</dbReference>
<comment type="caution">
    <text evidence="1">The sequence shown here is derived from an EMBL/GenBank/DDBJ whole genome shotgun (WGS) entry which is preliminary data.</text>
</comment>
<proteinExistence type="predicted"/>
<organism evidence="1 2">
    <name type="scientific">Dyadobacter endophyticus</name>
    <dbReference type="NCBI Taxonomy" id="1749036"/>
    <lineage>
        <taxon>Bacteria</taxon>
        <taxon>Pseudomonadati</taxon>
        <taxon>Bacteroidota</taxon>
        <taxon>Cytophagia</taxon>
        <taxon>Cytophagales</taxon>
        <taxon>Spirosomataceae</taxon>
        <taxon>Dyadobacter</taxon>
    </lineage>
</organism>
<protein>
    <submittedName>
        <fullName evidence="1">Uncharacterized protein</fullName>
    </submittedName>
</protein>
<keyword evidence="2" id="KW-1185">Reference proteome</keyword>
<reference evidence="2" key="1">
    <citation type="journal article" date="2019" name="Int. J. Syst. Evol. Microbiol.">
        <title>The Global Catalogue of Microorganisms (GCM) 10K type strain sequencing project: providing services to taxonomists for standard genome sequencing and annotation.</title>
        <authorList>
            <consortium name="The Broad Institute Genomics Platform"/>
            <consortium name="The Broad Institute Genome Sequencing Center for Infectious Disease"/>
            <person name="Wu L."/>
            <person name="Ma J."/>
        </authorList>
    </citation>
    <scope>NUCLEOTIDE SEQUENCE [LARGE SCALE GENOMIC DNA]</scope>
    <source>
        <strain evidence="2">CGMCC 1.15288</strain>
    </source>
</reference>
<sequence length="145" mass="16983">MLFLERFPVDFNDPVSYFYHVRWLLRNIILFIVILDTTSLCQVYKVPLLLKHFAEHQSLNHEITFTDFLSMHYLGKDLNDNDDDKDMQLPFKKVEAHMSGFIFVPHTPVFTFKREYLPVKAEYGPAVPQVAYSTVLGSLFRPPKA</sequence>
<evidence type="ECO:0000313" key="2">
    <source>
        <dbReference type="Proteomes" id="UP000600214"/>
    </source>
</evidence>